<name>A0A7R9GR87_TIMCR</name>
<proteinExistence type="predicted"/>
<dbReference type="EMBL" id="OC317073">
    <property type="protein sequence ID" value="CAD7394821.1"/>
    <property type="molecule type" value="Genomic_DNA"/>
</dbReference>
<organism evidence="1">
    <name type="scientific">Timema cristinae</name>
    <name type="common">Walking stick</name>
    <dbReference type="NCBI Taxonomy" id="61476"/>
    <lineage>
        <taxon>Eukaryota</taxon>
        <taxon>Metazoa</taxon>
        <taxon>Ecdysozoa</taxon>
        <taxon>Arthropoda</taxon>
        <taxon>Hexapoda</taxon>
        <taxon>Insecta</taxon>
        <taxon>Pterygota</taxon>
        <taxon>Neoptera</taxon>
        <taxon>Polyneoptera</taxon>
        <taxon>Phasmatodea</taxon>
        <taxon>Timematodea</taxon>
        <taxon>Timematoidea</taxon>
        <taxon>Timematidae</taxon>
        <taxon>Timema</taxon>
    </lineage>
</organism>
<evidence type="ECO:0000313" key="1">
    <source>
        <dbReference type="EMBL" id="CAD7394821.1"/>
    </source>
</evidence>
<gene>
    <name evidence="1" type="ORF">TCEB3V08_LOCUS2726</name>
</gene>
<reference evidence="1" key="1">
    <citation type="submission" date="2020-11" db="EMBL/GenBank/DDBJ databases">
        <authorList>
            <person name="Tran Van P."/>
        </authorList>
    </citation>
    <scope>NUCLEOTIDE SEQUENCE</scope>
</reference>
<protein>
    <submittedName>
        <fullName evidence="1">Uncharacterized protein</fullName>
    </submittedName>
</protein>
<accession>A0A7R9GR87</accession>
<sequence>MLANVLVVLSSTAEDGEIEVRILVGCGPDLDHNLSISGQIVQNLWQICVTTSLDLSPHLFDMVCMDSSLSPSACNSRRRHSDCRDCLQDGRSIKCPPVMQLN</sequence>
<dbReference type="AlphaFoldDB" id="A0A7R9GR87"/>